<dbReference type="PANTHER" id="PTHR30290:SF38">
    <property type="entry name" value="D,D-DIPEPTIDE-BINDING PERIPLASMIC PROTEIN DDPA-RELATED"/>
    <property type="match status" value="1"/>
</dbReference>
<dbReference type="Gene3D" id="3.10.105.10">
    <property type="entry name" value="Dipeptide-binding Protein, Domain 3"/>
    <property type="match status" value="1"/>
</dbReference>
<evidence type="ECO:0000259" key="4">
    <source>
        <dbReference type="Pfam" id="PF00496"/>
    </source>
</evidence>
<dbReference type="InterPro" id="IPR039424">
    <property type="entry name" value="SBP_5"/>
</dbReference>
<dbReference type="PANTHER" id="PTHR30290">
    <property type="entry name" value="PERIPLASMIC BINDING COMPONENT OF ABC TRANSPORTER"/>
    <property type="match status" value="1"/>
</dbReference>
<evidence type="ECO:0000256" key="1">
    <source>
        <dbReference type="ARBA" id="ARBA00005695"/>
    </source>
</evidence>
<evidence type="ECO:0000313" key="5">
    <source>
        <dbReference type="EMBL" id="PLC52085.1"/>
    </source>
</evidence>
<dbReference type="Proteomes" id="UP000234328">
    <property type="component" value="Unassembled WGS sequence"/>
</dbReference>
<gene>
    <name evidence="5" type="ORF">CR155_19930</name>
</gene>
<dbReference type="InterPro" id="IPR000914">
    <property type="entry name" value="SBP_5_dom"/>
</dbReference>
<keyword evidence="6" id="KW-1185">Reference proteome</keyword>
<dbReference type="CDD" id="cd08502">
    <property type="entry name" value="PBP2_NikA_DppA_OppA_like_16"/>
    <property type="match status" value="1"/>
</dbReference>
<organism evidence="5 6">
    <name type="scientific">Pollutimonas nitritireducens</name>
    <dbReference type="NCBI Taxonomy" id="2045209"/>
    <lineage>
        <taxon>Bacteria</taxon>
        <taxon>Pseudomonadati</taxon>
        <taxon>Pseudomonadota</taxon>
        <taxon>Betaproteobacteria</taxon>
        <taxon>Burkholderiales</taxon>
        <taxon>Alcaligenaceae</taxon>
        <taxon>Pollutimonas</taxon>
    </lineage>
</organism>
<accession>A0A2N4UAN9</accession>
<evidence type="ECO:0000256" key="3">
    <source>
        <dbReference type="SAM" id="SignalP"/>
    </source>
</evidence>
<dbReference type="SUPFAM" id="SSF53850">
    <property type="entry name" value="Periplasmic binding protein-like II"/>
    <property type="match status" value="1"/>
</dbReference>
<dbReference type="RefSeq" id="WP_102071796.1">
    <property type="nucleotide sequence ID" value="NZ_PDNV01000017.1"/>
</dbReference>
<proteinExistence type="inferred from homology"/>
<dbReference type="InterPro" id="IPR030678">
    <property type="entry name" value="Peptide/Ni-bd"/>
</dbReference>
<protein>
    <submittedName>
        <fullName evidence="5">ABC transporter substrate-binding protein</fullName>
    </submittedName>
</protein>
<dbReference type="GO" id="GO:0030288">
    <property type="term" value="C:outer membrane-bounded periplasmic space"/>
    <property type="evidence" value="ECO:0007669"/>
    <property type="project" value="UniProtKB-ARBA"/>
</dbReference>
<dbReference type="AlphaFoldDB" id="A0A2N4UAN9"/>
<dbReference type="PIRSF" id="PIRSF002741">
    <property type="entry name" value="MppA"/>
    <property type="match status" value="1"/>
</dbReference>
<comment type="similarity">
    <text evidence="1">Belongs to the bacterial solute-binding protein 5 family.</text>
</comment>
<dbReference type="GO" id="GO:0043190">
    <property type="term" value="C:ATP-binding cassette (ABC) transporter complex"/>
    <property type="evidence" value="ECO:0007669"/>
    <property type="project" value="InterPro"/>
</dbReference>
<reference evidence="5 6" key="1">
    <citation type="submission" date="2017-10" db="EMBL/GenBank/DDBJ databases">
        <title>Two draft genome sequences of Pusillimonas sp. strains isolated from a nitrate- and radionuclide-contaminated groundwater in Russia.</title>
        <authorList>
            <person name="Grouzdev D.S."/>
            <person name="Tourova T.P."/>
            <person name="Goeva M.A."/>
            <person name="Babich T.L."/>
            <person name="Sokolova D.S."/>
            <person name="Abdullin R."/>
            <person name="Poltaraus A.B."/>
            <person name="Toshchakov S.V."/>
            <person name="Nazina T.N."/>
        </authorList>
    </citation>
    <scope>NUCLEOTIDE SEQUENCE [LARGE SCALE GENOMIC DNA]</scope>
    <source>
        <strain evidence="5 6">JR1/69-2-13</strain>
    </source>
</reference>
<dbReference type="GO" id="GO:1904680">
    <property type="term" value="F:peptide transmembrane transporter activity"/>
    <property type="evidence" value="ECO:0007669"/>
    <property type="project" value="TreeGrafter"/>
</dbReference>
<sequence>MSFRVLNLRSALALSLVASVSGAISYAAPASAQTVTAVLHSPLRVLDPIITTAYITRNHGYMIYDTLLATDADARIQPQMVEKWEASEDGKTYTFTLRPGLKWHDNTPVTSADCIPSIKRWAERDKMGQVLLDLVADMEVVDDKTFQIVLKEPTNLVLRALAKPSGTAPFMMPKRIAETPSSQAITEHIGSGPFKWVADEFKPGLKAVYAKNTDYVPRSEPASFTAGGKVVNVERVVWAGMPDSMTAVNALMNGEIDYIEQVPYDLLPIVEQNKDLKVGIIDKVGYQTMYRMNFLYPPFNNKLIRQAAMYAVGQEQVMQGLVGNDKYYKTCAALFGCGMPYESLYGEDMVVPSNIEKAKALLKEAGYDGTPVEILQPTDVTGLAAQPIVIAEALRKAGFKVNLQAMDWQTVVTRRAVMDPPAKGGWNIFSTNWSLLDIQDPLRDSAIATNGKDAWFGWPDIPAIEDLRHKFAMASDAKELKAISDEVQRLATDEGVAPPLGQYYNVAAYRTSLTDVPIEPIPLFWSIKKTGK</sequence>
<dbReference type="OrthoDB" id="9801799at2"/>
<dbReference type="Gene3D" id="3.90.76.10">
    <property type="entry name" value="Dipeptide-binding Protein, Domain 1"/>
    <property type="match status" value="1"/>
</dbReference>
<feature type="domain" description="Solute-binding protein family 5" evidence="4">
    <location>
        <begin position="76"/>
        <end position="435"/>
    </location>
</feature>
<dbReference type="Gene3D" id="3.40.190.10">
    <property type="entry name" value="Periplasmic binding protein-like II"/>
    <property type="match status" value="1"/>
</dbReference>
<keyword evidence="2 3" id="KW-0732">Signal</keyword>
<evidence type="ECO:0000313" key="6">
    <source>
        <dbReference type="Proteomes" id="UP000234328"/>
    </source>
</evidence>
<name>A0A2N4UAN9_9BURK</name>
<feature type="signal peptide" evidence="3">
    <location>
        <begin position="1"/>
        <end position="32"/>
    </location>
</feature>
<evidence type="ECO:0000256" key="2">
    <source>
        <dbReference type="ARBA" id="ARBA00022729"/>
    </source>
</evidence>
<dbReference type="GO" id="GO:0015833">
    <property type="term" value="P:peptide transport"/>
    <property type="evidence" value="ECO:0007669"/>
    <property type="project" value="TreeGrafter"/>
</dbReference>
<feature type="chain" id="PRO_5014969491" evidence="3">
    <location>
        <begin position="33"/>
        <end position="532"/>
    </location>
</feature>
<dbReference type="EMBL" id="PDNV01000017">
    <property type="protein sequence ID" value="PLC52085.1"/>
    <property type="molecule type" value="Genomic_DNA"/>
</dbReference>
<comment type="caution">
    <text evidence="5">The sequence shown here is derived from an EMBL/GenBank/DDBJ whole genome shotgun (WGS) entry which is preliminary data.</text>
</comment>
<dbReference type="Pfam" id="PF00496">
    <property type="entry name" value="SBP_bac_5"/>
    <property type="match status" value="1"/>
</dbReference>